<dbReference type="Gene3D" id="3.40.30.10">
    <property type="entry name" value="Glutaredoxin"/>
    <property type="match status" value="1"/>
</dbReference>
<feature type="domain" description="Thioredoxin" evidence="5">
    <location>
        <begin position="1"/>
        <end position="103"/>
    </location>
</feature>
<sequence length="103" mass="11273">MSDKVTHITSQANHDTVIADNKGKLTVIDFHASWCGPCHMIAPVYEKLAAENPDVAFTKVDVDAKYGIRAMPTFKFIKNGEEVDELRGANREGLEAAVAKNKA</sequence>
<reference evidence="6" key="1">
    <citation type="submission" date="2021-01" db="EMBL/GenBank/DDBJ databases">
        <authorList>
            <person name="Kaushik A."/>
        </authorList>
    </citation>
    <scope>NUCLEOTIDE SEQUENCE</scope>
    <source>
        <strain evidence="6">AG6-10EEA</strain>
    </source>
</reference>
<dbReference type="CDD" id="cd02947">
    <property type="entry name" value="TRX_family"/>
    <property type="match status" value="1"/>
</dbReference>
<feature type="disulfide bond" description="Redox-active" evidence="4">
    <location>
        <begin position="35"/>
        <end position="38"/>
    </location>
</feature>
<dbReference type="PROSITE" id="PS00194">
    <property type="entry name" value="THIOREDOXIN_1"/>
    <property type="match status" value="1"/>
</dbReference>
<dbReference type="PROSITE" id="PS51352">
    <property type="entry name" value="THIOREDOXIN_2"/>
    <property type="match status" value="1"/>
</dbReference>
<accession>A0A8H3D130</accession>
<dbReference type="AlphaFoldDB" id="A0A8H3D130"/>
<evidence type="ECO:0000256" key="4">
    <source>
        <dbReference type="PIRSR" id="PIRSR000077-4"/>
    </source>
</evidence>
<proteinExistence type="inferred from homology"/>
<dbReference type="GO" id="GO:0015035">
    <property type="term" value="F:protein-disulfide reductase activity"/>
    <property type="evidence" value="ECO:0007669"/>
    <property type="project" value="InterPro"/>
</dbReference>
<dbReference type="InterPro" id="IPR017937">
    <property type="entry name" value="Thioredoxin_CS"/>
</dbReference>
<name>A0A8H3D130_9AGAM</name>
<dbReference type="PANTHER" id="PTHR46115">
    <property type="entry name" value="THIOREDOXIN-LIKE PROTEIN 1"/>
    <property type="match status" value="1"/>
</dbReference>
<dbReference type="InterPro" id="IPR005746">
    <property type="entry name" value="Thioredoxin"/>
</dbReference>
<evidence type="ECO:0000313" key="7">
    <source>
        <dbReference type="Proteomes" id="UP000663853"/>
    </source>
</evidence>
<dbReference type="InterPro" id="IPR013766">
    <property type="entry name" value="Thioredoxin_domain"/>
</dbReference>
<evidence type="ECO:0000256" key="3">
    <source>
        <dbReference type="PIRSR" id="PIRSR000077-1"/>
    </source>
</evidence>
<dbReference type="EMBL" id="CAJMXA010003558">
    <property type="protein sequence ID" value="CAE6502849.1"/>
    <property type="molecule type" value="Genomic_DNA"/>
</dbReference>
<comment type="similarity">
    <text evidence="2">Belongs to the thioredoxin family.</text>
</comment>
<dbReference type="PIRSF" id="PIRSF000077">
    <property type="entry name" value="Thioredoxin"/>
    <property type="match status" value="1"/>
</dbReference>
<dbReference type="OrthoDB" id="3253876at2759"/>
<feature type="active site" description="Nucleophile" evidence="3">
    <location>
        <position position="35"/>
    </location>
</feature>
<feature type="site" description="Contributes to redox potential value" evidence="3">
    <location>
        <position position="36"/>
    </location>
</feature>
<feature type="site" description="Deprotonates C-terminal active site Cys" evidence="3">
    <location>
        <position position="29"/>
    </location>
</feature>
<comment type="caution">
    <text evidence="6">The sequence shown here is derived from an EMBL/GenBank/DDBJ whole genome shotgun (WGS) entry which is preliminary data.</text>
</comment>
<gene>
    <name evidence="6" type="ORF">RDB_LOCUS115106</name>
</gene>
<evidence type="ECO:0000256" key="2">
    <source>
        <dbReference type="PIRNR" id="PIRNR000077"/>
    </source>
</evidence>
<keyword evidence="4" id="KW-0676">Redox-active center</keyword>
<dbReference type="Pfam" id="PF00085">
    <property type="entry name" value="Thioredoxin"/>
    <property type="match status" value="1"/>
</dbReference>
<keyword evidence="1 4" id="KW-1015">Disulfide bond</keyword>
<feature type="site" description="Contributes to redox potential value" evidence="3">
    <location>
        <position position="37"/>
    </location>
</feature>
<dbReference type="Proteomes" id="UP000663853">
    <property type="component" value="Unassembled WGS sequence"/>
</dbReference>
<evidence type="ECO:0000259" key="5">
    <source>
        <dbReference type="PROSITE" id="PS51352"/>
    </source>
</evidence>
<dbReference type="PRINTS" id="PR00421">
    <property type="entry name" value="THIOREDOXIN"/>
</dbReference>
<evidence type="ECO:0000256" key="1">
    <source>
        <dbReference type="ARBA" id="ARBA00023157"/>
    </source>
</evidence>
<protein>
    <recommendedName>
        <fullName evidence="2">Thioredoxin</fullName>
    </recommendedName>
</protein>
<organism evidence="6 7">
    <name type="scientific">Rhizoctonia solani</name>
    <dbReference type="NCBI Taxonomy" id="456999"/>
    <lineage>
        <taxon>Eukaryota</taxon>
        <taxon>Fungi</taxon>
        <taxon>Dikarya</taxon>
        <taxon>Basidiomycota</taxon>
        <taxon>Agaricomycotina</taxon>
        <taxon>Agaricomycetes</taxon>
        <taxon>Cantharellales</taxon>
        <taxon>Ceratobasidiaceae</taxon>
        <taxon>Rhizoctonia</taxon>
    </lineage>
</organism>
<evidence type="ECO:0000313" key="6">
    <source>
        <dbReference type="EMBL" id="CAE6502849.1"/>
    </source>
</evidence>
<feature type="active site" description="Nucleophile" evidence="3">
    <location>
        <position position="38"/>
    </location>
</feature>
<dbReference type="InterPro" id="IPR036249">
    <property type="entry name" value="Thioredoxin-like_sf"/>
</dbReference>
<dbReference type="SUPFAM" id="SSF52833">
    <property type="entry name" value="Thioredoxin-like"/>
    <property type="match status" value="1"/>
</dbReference>